<protein>
    <submittedName>
        <fullName evidence="1">Uncharacterized protein</fullName>
    </submittedName>
</protein>
<reference evidence="1 2" key="1">
    <citation type="journal article" date="2016" name="J. Dairy Sci.">
        <title>Characterization and adsorption of Lactobacillus virulent phage P1.</title>
        <authorList>
            <person name="Chen X."/>
            <person name="Xi Y."/>
            <person name="Zhang H."/>
            <person name="Wang Z."/>
            <person name="Fan M."/>
            <person name="Liu Y."/>
            <person name="Wu W."/>
        </authorList>
    </citation>
    <scope>NUCLEOTIDE SEQUENCE [LARGE SCALE GENOMIC DNA]</scope>
</reference>
<sequence length="84" mass="9941">MRKIVRLYAVSDEDYAVQHFYTEKIFDAGFDVRYKLDKDGEKASYLVDFDLRDLPKLMKAVDEEIIISYDNNELAITIYDMPFC</sequence>
<name>A0A1S5RCV3_9CAUD</name>
<accession>A0A1S5RCV3</accession>
<dbReference type="Proteomes" id="UP000222183">
    <property type="component" value="Segment"/>
</dbReference>
<organism evidence="1 2">
    <name type="scientific">Lactobacillus phage P1</name>
    <dbReference type="NCBI Taxonomy" id="1846168"/>
    <lineage>
        <taxon>Viruses</taxon>
        <taxon>Duplodnaviria</taxon>
        <taxon>Heunggongvirae</taxon>
        <taxon>Uroviricota</taxon>
        <taxon>Caudoviricetes</taxon>
        <taxon>Tybeckvirinae</taxon>
        <taxon>Maenadvirus</taxon>
        <taxon>Maenadvirus P1</taxon>
    </lineage>
</organism>
<proteinExistence type="predicted"/>
<evidence type="ECO:0000313" key="1">
    <source>
        <dbReference type="EMBL" id="ANO58000.1"/>
    </source>
</evidence>
<evidence type="ECO:0000313" key="2">
    <source>
        <dbReference type="Proteomes" id="UP000222183"/>
    </source>
</evidence>
<dbReference type="EMBL" id="KX223815">
    <property type="protein sequence ID" value="ANO58000.1"/>
    <property type="molecule type" value="Genomic_DNA"/>
</dbReference>
<gene>
    <name evidence="1" type="ORF">LVP1_g071</name>
</gene>
<keyword evidence="2" id="KW-1185">Reference proteome</keyword>